<proteinExistence type="predicted"/>
<dbReference type="InterPro" id="IPR006944">
    <property type="entry name" value="Phage/GTA_portal"/>
</dbReference>
<comment type="caution">
    <text evidence="1">The sequence shown here is derived from an EMBL/GenBank/DDBJ whole genome shotgun (WGS) entry which is preliminary data.</text>
</comment>
<dbReference type="Pfam" id="PF04860">
    <property type="entry name" value="Phage_portal"/>
    <property type="match status" value="1"/>
</dbReference>
<dbReference type="NCBIfam" id="TIGR01537">
    <property type="entry name" value="portal_HK97"/>
    <property type="match status" value="1"/>
</dbReference>
<accession>A0A0F9WTA8</accession>
<reference evidence="1" key="1">
    <citation type="journal article" date="2015" name="Nature">
        <title>Complex archaea that bridge the gap between prokaryotes and eukaryotes.</title>
        <authorList>
            <person name="Spang A."/>
            <person name="Saw J.H."/>
            <person name="Jorgensen S.L."/>
            <person name="Zaremba-Niedzwiedzka K."/>
            <person name="Martijn J."/>
            <person name="Lind A.E."/>
            <person name="van Eijk R."/>
            <person name="Schleper C."/>
            <person name="Guy L."/>
            <person name="Ettema T.J."/>
        </authorList>
    </citation>
    <scope>NUCLEOTIDE SEQUENCE</scope>
</reference>
<evidence type="ECO:0008006" key="2">
    <source>
        <dbReference type="Google" id="ProtNLM"/>
    </source>
</evidence>
<dbReference type="EMBL" id="LAZR01000206">
    <property type="protein sequence ID" value="KKN82063.1"/>
    <property type="molecule type" value="Genomic_DNA"/>
</dbReference>
<gene>
    <name evidence="1" type="ORF">LCGC14_0313300</name>
</gene>
<evidence type="ECO:0000313" key="1">
    <source>
        <dbReference type="EMBL" id="KKN82063.1"/>
    </source>
</evidence>
<dbReference type="InterPro" id="IPR006427">
    <property type="entry name" value="Portal_HK97"/>
</dbReference>
<sequence length="448" mass="49431">MIDRFKSFWNGLKATPTQGISLISSWLANMAWLIETKFLPLARQAYARNEVVYACLRLLAHGVAEPPMKAFLDGGDKRQELPEGHKLLELMRHPNELMTEYRMWALTTLHLGITGRSVWWKERNMTGQLLALWPLRPDRVGPIYSNSNEPGERVLWGYSYQQPGDAQIISIPRKDVVSFTLPDPAGESGGIVEGLGPLEVLSRQIASDNEATKFVGALLANYAAPTTVLSIKAKLNQETARQVKEHFRAEFGGAMLGTPAVVDGDTTITTIGFNPRQLDLSSIRTVSESRIAGALGVPAILAGLQAGLDAATYNNVSGMRRFFAETTLSNLWRNLQEQYQTDVAAEFDERIITEFDTSEVRALAINRQEALVPIRDGFQDGALTRNEYREALGFEAAPNGDVFLVSANIIEIPAALVKEPVRSYSMPGYAEIETNGHRTEEDILVAGA</sequence>
<dbReference type="AlphaFoldDB" id="A0A0F9WTA8"/>
<organism evidence="1">
    <name type="scientific">marine sediment metagenome</name>
    <dbReference type="NCBI Taxonomy" id="412755"/>
    <lineage>
        <taxon>unclassified sequences</taxon>
        <taxon>metagenomes</taxon>
        <taxon>ecological metagenomes</taxon>
    </lineage>
</organism>
<protein>
    <recommendedName>
        <fullName evidence="2">Phage portal protein</fullName>
    </recommendedName>
</protein>
<name>A0A0F9WTA8_9ZZZZ</name>